<dbReference type="PANTHER" id="PTHR36173">
    <property type="entry name" value="RIBONUCLEASE VAPC16-RELATED"/>
    <property type="match status" value="1"/>
</dbReference>
<dbReference type="EMBL" id="CAJZAH010000002">
    <property type="protein sequence ID" value="CAG9173593.1"/>
    <property type="molecule type" value="Genomic_DNA"/>
</dbReference>
<evidence type="ECO:0000313" key="3">
    <source>
        <dbReference type="Proteomes" id="UP000721236"/>
    </source>
</evidence>
<dbReference type="CDD" id="cd09872">
    <property type="entry name" value="PIN_Sll0205-like"/>
    <property type="match status" value="1"/>
</dbReference>
<name>A0ABM8X170_9BURK</name>
<evidence type="ECO:0000259" key="1">
    <source>
        <dbReference type="Pfam" id="PF01850"/>
    </source>
</evidence>
<comment type="caution">
    <text evidence="2">The sequence shown here is derived from an EMBL/GenBank/DDBJ whole genome shotgun (WGS) entry which is preliminary data.</text>
</comment>
<accession>A0ABM8X170</accession>
<dbReference type="RefSeq" id="WP_224041861.1">
    <property type="nucleotide sequence ID" value="NZ_CAJZAH010000002.1"/>
</dbReference>
<evidence type="ECO:0000313" key="2">
    <source>
        <dbReference type="EMBL" id="CAG9173593.1"/>
    </source>
</evidence>
<protein>
    <recommendedName>
        <fullName evidence="1">PIN domain-containing protein</fullName>
    </recommendedName>
</protein>
<dbReference type="SUPFAM" id="SSF88723">
    <property type="entry name" value="PIN domain-like"/>
    <property type="match status" value="1"/>
</dbReference>
<dbReference type="InterPro" id="IPR052919">
    <property type="entry name" value="TA_system_RNase"/>
</dbReference>
<proteinExistence type="predicted"/>
<keyword evidence="3" id="KW-1185">Reference proteome</keyword>
<dbReference type="Pfam" id="PF01850">
    <property type="entry name" value="PIN"/>
    <property type="match status" value="1"/>
</dbReference>
<dbReference type="Proteomes" id="UP000721236">
    <property type="component" value="Unassembled WGS sequence"/>
</dbReference>
<feature type="domain" description="PIN" evidence="1">
    <location>
        <begin position="4"/>
        <end position="121"/>
    </location>
</feature>
<reference evidence="2 3" key="1">
    <citation type="submission" date="2021-08" db="EMBL/GenBank/DDBJ databases">
        <authorList>
            <person name="Peeters C."/>
        </authorList>
    </citation>
    <scope>NUCLEOTIDE SEQUENCE [LARGE SCALE GENOMIC DNA]</scope>
    <source>
        <strain evidence="2 3">LMG 21510</strain>
    </source>
</reference>
<dbReference type="Gene3D" id="3.40.50.1010">
    <property type="entry name" value="5'-nuclease"/>
    <property type="match status" value="1"/>
</dbReference>
<dbReference type="InterPro" id="IPR002716">
    <property type="entry name" value="PIN_dom"/>
</dbReference>
<dbReference type="PANTHER" id="PTHR36173:SF2">
    <property type="entry name" value="RIBONUCLEASE VAPC16"/>
    <property type="match status" value="1"/>
</dbReference>
<sequence>MNLLLDTHIALWALYQPSSLPATARSYLEDPSNDLAVSVAAVWEVAIKNAKAPDSMPAHPAEFTADIDAAGWKVRSIEVGDVIRLHGLPAIHSDPFDRLMIAQAMSHGLELLTADTKIAAYQSHPDTRIIAV</sequence>
<dbReference type="InterPro" id="IPR041705">
    <property type="entry name" value="PIN_Sll0205"/>
</dbReference>
<gene>
    <name evidence="2" type="ORF">LMG21510_02307</name>
</gene>
<organism evidence="2 3">
    <name type="scientific">Cupriavidus respiraculi</name>
    <dbReference type="NCBI Taxonomy" id="195930"/>
    <lineage>
        <taxon>Bacteria</taxon>
        <taxon>Pseudomonadati</taxon>
        <taxon>Pseudomonadota</taxon>
        <taxon>Betaproteobacteria</taxon>
        <taxon>Burkholderiales</taxon>
        <taxon>Burkholderiaceae</taxon>
        <taxon>Cupriavidus</taxon>
    </lineage>
</organism>
<dbReference type="InterPro" id="IPR029060">
    <property type="entry name" value="PIN-like_dom_sf"/>
</dbReference>